<proteinExistence type="predicted"/>
<comment type="caution">
    <text evidence="1">The sequence shown here is derived from an EMBL/GenBank/DDBJ whole genome shotgun (WGS) entry which is preliminary data.</text>
</comment>
<reference evidence="1 2" key="1">
    <citation type="submission" date="2024-06" db="EMBL/GenBank/DDBJ databases">
        <authorList>
            <person name="Chen R.Y."/>
        </authorList>
    </citation>
    <scope>NUCLEOTIDE SEQUENCE [LARGE SCALE GENOMIC DNA]</scope>
    <source>
        <strain evidence="1 2">D2</strain>
    </source>
</reference>
<gene>
    <name evidence="1" type="ORF">ABS311_04825</name>
</gene>
<organism evidence="1 2">
    <name type="scientific">Catenovulum sediminis</name>
    <dbReference type="NCBI Taxonomy" id="1740262"/>
    <lineage>
        <taxon>Bacteria</taxon>
        <taxon>Pseudomonadati</taxon>
        <taxon>Pseudomonadota</taxon>
        <taxon>Gammaproteobacteria</taxon>
        <taxon>Alteromonadales</taxon>
        <taxon>Alteromonadaceae</taxon>
        <taxon>Catenovulum</taxon>
    </lineage>
</organism>
<evidence type="ECO:0000313" key="1">
    <source>
        <dbReference type="EMBL" id="MER2491201.1"/>
    </source>
</evidence>
<accession>A0ABV1REJ7</accession>
<name>A0ABV1REJ7_9ALTE</name>
<protein>
    <submittedName>
        <fullName evidence="1">Uncharacterized protein</fullName>
    </submittedName>
</protein>
<dbReference type="Proteomes" id="UP001467690">
    <property type="component" value="Unassembled WGS sequence"/>
</dbReference>
<dbReference type="RefSeq" id="WP_221935017.1">
    <property type="nucleotide sequence ID" value="NZ_CP041660.1"/>
</dbReference>
<evidence type="ECO:0000313" key="2">
    <source>
        <dbReference type="Proteomes" id="UP001467690"/>
    </source>
</evidence>
<sequence length="72" mass="8067">MVFVALSKNSASYGQGTKLSPNRFASKHGVNLFYYDEDTITAEFGDYGLLQAKEIKESSQTFYFIVCINKAI</sequence>
<keyword evidence="2" id="KW-1185">Reference proteome</keyword>
<dbReference type="EMBL" id="JBELOE010000093">
    <property type="protein sequence ID" value="MER2491201.1"/>
    <property type="molecule type" value="Genomic_DNA"/>
</dbReference>